<dbReference type="PANTHER" id="PTHR43798:SF33">
    <property type="entry name" value="HYDROLASE, PUTATIVE (AFU_ORTHOLOGUE AFUA_2G14860)-RELATED"/>
    <property type="match status" value="1"/>
</dbReference>
<dbReference type="GO" id="GO:0006508">
    <property type="term" value="P:proteolysis"/>
    <property type="evidence" value="ECO:0007669"/>
    <property type="project" value="UniProtKB-KW"/>
</dbReference>
<reference evidence="13 14" key="1">
    <citation type="submission" date="2018-11" db="EMBL/GenBank/DDBJ databases">
        <authorList>
            <person name="Wuyts S."/>
        </authorList>
    </citation>
    <scope>NUCLEOTIDE SEQUENCE [LARGE SCALE GENOMIC DNA]</scope>
    <source>
        <strain evidence="13">Lactobacillus mudanjiangensis AMBF249</strain>
    </source>
</reference>
<dbReference type="PRINTS" id="PR00793">
    <property type="entry name" value="PROAMNOPTASE"/>
</dbReference>
<evidence type="ECO:0000256" key="11">
    <source>
        <dbReference type="PIRSR" id="PIRSR005539-1"/>
    </source>
</evidence>
<dbReference type="InterPro" id="IPR005945">
    <property type="entry name" value="Pro_imino_pep"/>
</dbReference>
<dbReference type="Gene3D" id="3.40.50.1820">
    <property type="entry name" value="alpha/beta hydrolase"/>
    <property type="match status" value="1"/>
</dbReference>
<dbReference type="EMBL" id="UYIG01000001">
    <property type="protein sequence ID" value="VDG26635.1"/>
    <property type="molecule type" value="Genomic_DNA"/>
</dbReference>
<dbReference type="GO" id="GO:0016020">
    <property type="term" value="C:membrane"/>
    <property type="evidence" value="ECO:0007669"/>
    <property type="project" value="TreeGrafter"/>
</dbReference>
<feature type="domain" description="AB hydrolase-1" evidence="12">
    <location>
        <begin position="29"/>
        <end position="281"/>
    </location>
</feature>
<keyword evidence="8 10" id="KW-0378">Hydrolase</keyword>
<feature type="active site" description="Proton donor" evidence="11">
    <location>
        <position position="274"/>
    </location>
</feature>
<proteinExistence type="inferred from homology"/>
<dbReference type="GO" id="GO:0030313">
    <property type="term" value="C:cell envelope"/>
    <property type="evidence" value="ECO:0007669"/>
    <property type="project" value="UniProtKB-SubCell"/>
</dbReference>
<comment type="subcellular location">
    <subcellularLocation>
        <location evidence="2">Cell envelope</location>
    </subcellularLocation>
</comment>
<dbReference type="OrthoDB" id="9796770at2"/>
<evidence type="ECO:0000256" key="2">
    <source>
        <dbReference type="ARBA" id="ARBA00004196"/>
    </source>
</evidence>
<feature type="active site" description="Nucleophile" evidence="11">
    <location>
        <position position="110"/>
    </location>
</feature>
<dbReference type="AlphaFoldDB" id="A0A660DTY1"/>
<evidence type="ECO:0000256" key="7">
    <source>
        <dbReference type="ARBA" id="ARBA00022670"/>
    </source>
</evidence>
<keyword evidence="6 10" id="KW-0031">Aminopeptidase</keyword>
<dbReference type="PANTHER" id="PTHR43798">
    <property type="entry name" value="MONOACYLGLYCEROL LIPASE"/>
    <property type="match status" value="1"/>
</dbReference>
<evidence type="ECO:0000256" key="1">
    <source>
        <dbReference type="ARBA" id="ARBA00001585"/>
    </source>
</evidence>
<dbReference type="EC" id="3.4.11.5" evidence="4 10"/>
<comment type="function">
    <text evidence="10">Releases the N-terminal proline from various substrates.</text>
</comment>
<feature type="active site" evidence="11">
    <location>
        <position position="247"/>
    </location>
</feature>
<sequence>MIKTGTKIITLNNGYHLWTRTDGTGPINLLCLHGGPGGTHEVFENFAQRLRDYHVQVSFYDQLGSYFSESPDWTDVTNRKAYLNIDYYVDEVEAVRQALGLDQFYLLGQSWGGILAQEYALKYVQHLKGLILSSMIDNLPEYITHINDLRAQQFSKRAVIYMQDVERRQAFREPRYQKLIMELGHHHLHRADAPHPQHLVSTLATDIYRYFQGNNEFVMVGALKDWDFRAKLSQINVPTYLTVGENDTMPLSAIQRMTKTLPNATMHVTPGAGHGQMLDNPLDYFKHLGDFLTQG</sequence>
<evidence type="ECO:0000256" key="3">
    <source>
        <dbReference type="ARBA" id="ARBA00010088"/>
    </source>
</evidence>
<accession>A0A660DTY1</accession>
<comment type="catalytic activity">
    <reaction evidence="1 10">
        <text>Release of N-terminal proline from a peptide.</text>
        <dbReference type="EC" id="3.4.11.5"/>
    </reaction>
</comment>
<evidence type="ECO:0000256" key="10">
    <source>
        <dbReference type="PIRNR" id="PIRNR005539"/>
    </source>
</evidence>
<evidence type="ECO:0000256" key="6">
    <source>
        <dbReference type="ARBA" id="ARBA00022438"/>
    </source>
</evidence>
<dbReference type="Proteomes" id="UP000289996">
    <property type="component" value="Unassembled WGS sequence"/>
</dbReference>
<name>A0A660DTY1_9LACO</name>
<keyword evidence="7 10" id="KW-0645">Protease</keyword>
<dbReference type="InterPro" id="IPR050266">
    <property type="entry name" value="AB_hydrolase_sf"/>
</dbReference>
<dbReference type="Pfam" id="PF00561">
    <property type="entry name" value="Abhydrolase_1"/>
    <property type="match status" value="1"/>
</dbReference>
<evidence type="ECO:0000256" key="5">
    <source>
        <dbReference type="ARBA" id="ARBA00021843"/>
    </source>
</evidence>
<dbReference type="InterPro" id="IPR002410">
    <property type="entry name" value="Peptidase_S33"/>
</dbReference>
<evidence type="ECO:0000256" key="8">
    <source>
        <dbReference type="ARBA" id="ARBA00022801"/>
    </source>
</evidence>
<dbReference type="RefSeq" id="WP_130844416.1">
    <property type="nucleotide sequence ID" value="NZ_BJDY01000003.1"/>
</dbReference>
<comment type="similarity">
    <text evidence="3 10">Belongs to the peptidase S33 family.</text>
</comment>
<protein>
    <recommendedName>
        <fullName evidence="5 10">Proline iminopeptidase</fullName>
        <shortName evidence="10">PIP</shortName>
        <ecNumber evidence="4 10">3.4.11.5</ecNumber>
    </recommendedName>
    <alternativeName>
        <fullName evidence="9 10">Prolyl aminopeptidase</fullName>
    </alternativeName>
</protein>
<dbReference type="InterPro" id="IPR029058">
    <property type="entry name" value="AB_hydrolase_fold"/>
</dbReference>
<evidence type="ECO:0000313" key="14">
    <source>
        <dbReference type="Proteomes" id="UP000289996"/>
    </source>
</evidence>
<evidence type="ECO:0000259" key="12">
    <source>
        <dbReference type="Pfam" id="PF00561"/>
    </source>
</evidence>
<dbReference type="InterPro" id="IPR000073">
    <property type="entry name" value="AB_hydrolase_1"/>
</dbReference>
<dbReference type="SUPFAM" id="SSF53474">
    <property type="entry name" value="alpha/beta-Hydrolases"/>
    <property type="match status" value="1"/>
</dbReference>
<keyword evidence="14" id="KW-1185">Reference proteome</keyword>
<dbReference type="GO" id="GO:0004177">
    <property type="term" value="F:aminopeptidase activity"/>
    <property type="evidence" value="ECO:0007669"/>
    <property type="project" value="UniProtKB-KW"/>
</dbReference>
<evidence type="ECO:0000313" key="13">
    <source>
        <dbReference type="EMBL" id="VDG26635.1"/>
    </source>
</evidence>
<evidence type="ECO:0000256" key="4">
    <source>
        <dbReference type="ARBA" id="ARBA00012568"/>
    </source>
</evidence>
<evidence type="ECO:0000256" key="9">
    <source>
        <dbReference type="ARBA" id="ARBA00029605"/>
    </source>
</evidence>
<dbReference type="NCBIfam" id="TIGR01250">
    <property type="entry name" value="pro_imino_pep_2"/>
    <property type="match status" value="1"/>
</dbReference>
<dbReference type="PIRSF" id="PIRSF005539">
    <property type="entry name" value="Pept_S33_TRI_F1"/>
    <property type="match status" value="1"/>
</dbReference>
<gene>
    <name evidence="13" type="ORF">MUDAN_MDHGFNIF_00072</name>
</gene>
<organism evidence="13 14">
    <name type="scientific">Lactiplantibacillus mudanjiangensis</name>
    <dbReference type="NCBI Taxonomy" id="1296538"/>
    <lineage>
        <taxon>Bacteria</taxon>
        <taxon>Bacillati</taxon>
        <taxon>Bacillota</taxon>
        <taxon>Bacilli</taxon>
        <taxon>Lactobacillales</taxon>
        <taxon>Lactobacillaceae</taxon>
        <taxon>Lactiplantibacillus</taxon>
    </lineage>
</organism>